<organism evidence="4">
    <name type="scientific">Echinostoma caproni</name>
    <dbReference type="NCBI Taxonomy" id="27848"/>
    <lineage>
        <taxon>Eukaryota</taxon>
        <taxon>Metazoa</taxon>
        <taxon>Spiralia</taxon>
        <taxon>Lophotrochozoa</taxon>
        <taxon>Platyhelminthes</taxon>
        <taxon>Trematoda</taxon>
        <taxon>Digenea</taxon>
        <taxon>Plagiorchiida</taxon>
        <taxon>Echinostomata</taxon>
        <taxon>Echinostomatoidea</taxon>
        <taxon>Echinostomatidae</taxon>
        <taxon>Echinostoma</taxon>
    </lineage>
</organism>
<accession>A0A183BBK4</accession>
<feature type="region of interest" description="Disordered" evidence="1">
    <location>
        <begin position="104"/>
        <end position="138"/>
    </location>
</feature>
<reference evidence="4" key="1">
    <citation type="submission" date="2016-06" db="UniProtKB">
        <authorList>
            <consortium name="WormBaseParasite"/>
        </authorList>
    </citation>
    <scope>IDENTIFICATION</scope>
</reference>
<dbReference type="AlphaFoldDB" id="A0A183BBK4"/>
<evidence type="ECO:0000313" key="2">
    <source>
        <dbReference type="EMBL" id="VDP93861.1"/>
    </source>
</evidence>
<dbReference type="InterPro" id="IPR011011">
    <property type="entry name" value="Znf_FYVE_PHD"/>
</dbReference>
<dbReference type="Gene3D" id="3.30.40.10">
    <property type="entry name" value="Zinc/RING finger domain, C3HC4 (zinc finger)"/>
    <property type="match status" value="1"/>
</dbReference>
<dbReference type="SUPFAM" id="SSF57903">
    <property type="entry name" value="FYVE/PHD zinc finger"/>
    <property type="match status" value="1"/>
</dbReference>
<protein>
    <submittedName>
        <fullName evidence="4">PHD-type domain-containing protein</fullName>
    </submittedName>
</protein>
<reference evidence="2 3" key="2">
    <citation type="submission" date="2018-11" db="EMBL/GenBank/DDBJ databases">
        <authorList>
            <consortium name="Pathogen Informatics"/>
        </authorList>
    </citation>
    <scope>NUCLEOTIDE SEQUENCE [LARGE SCALE GENOMIC DNA]</scope>
    <source>
        <strain evidence="2 3">Egypt</strain>
    </source>
</reference>
<feature type="compositionally biased region" description="Polar residues" evidence="1">
    <location>
        <begin position="113"/>
        <end position="132"/>
    </location>
</feature>
<dbReference type="WBParaSite" id="ECPE_0001663201-mRNA-1">
    <property type="protein sequence ID" value="ECPE_0001663201-mRNA-1"/>
    <property type="gene ID" value="ECPE_0001663201"/>
</dbReference>
<proteinExistence type="predicted"/>
<dbReference type="InterPro" id="IPR013083">
    <property type="entry name" value="Znf_RING/FYVE/PHD"/>
</dbReference>
<name>A0A183BBK4_9TREM</name>
<keyword evidence="3" id="KW-1185">Reference proteome</keyword>
<evidence type="ECO:0000313" key="3">
    <source>
        <dbReference type="Proteomes" id="UP000272942"/>
    </source>
</evidence>
<dbReference type="EMBL" id="UZAN01065001">
    <property type="protein sequence ID" value="VDP93861.1"/>
    <property type="molecule type" value="Genomic_DNA"/>
</dbReference>
<dbReference type="Proteomes" id="UP000272942">
    <property type="component" value="Unassembled WGS sequence"/>
</dbReference>
<evidence type="ECO:0000256" key="1">
    <source>
        <dbReference type="SAM" id="MobiDB-lite"/>
    </source>
</evidence>
<sequence>MPRVNFPCLNEVCGKKVISGIMCDVCEKWAHQKCTGVSADIHALYSKHNGLEWVCNVCKTIARQHTAQSAVPGKPPRLTETKRVEIMEEMITEVSANTCAEMVQKSPGEPTPGTRQLQPNAKTVKSKPTTANPRIVKGTQGISGNSLLHIESELHKLRAEVASIKLLV</sequence>
<gene>
    <name evidence="2" type="ORF">ECPE_LOCUS16589</name>
</gene>
<dbReference type="OrthoDB" id="7765376at2759"/>
<evidence type="ECO:0000313" key="4">
    <source>
        <dbReference type="WBParaSite" id="ECPE_0001663201-mRNA-1"/>
    </source>
</evidence>